<keyword evidence="6" id="KW-1185">Reference proteome</keyword>
<evidence type="ECO:0000259" key="4">
    <source>
        <dbReference type="PROSITE" id="PS50995"/>
    </source>
</evidence>
<dbReference type="PANTHER" id="PTHR42756:SF1">
    <property type="entry name" value="TRANSCRIPTIONAL REPRESSOR OF EMRAB OPERON"/>
    <property type="match status" value="1"/>
</dbReference>
<dbReference type="RefSeq" id="WP_215627360.1">
    <property type="nucleotide sequence ID" value="NZ_CP067089.2"/>
</dbReference>
<feature type="domain" description="HTH marR-type" evidence="4">
    <location>
        <begin position="2"/>
        <end position="136"/>
    </location>
</feature>
<dbReference type="Proteomes" id="UP000595917">
    <property type="component" value="Chromosome"/>
</dbReference>
<proteinExistence type="predicted"/>
<accession>A0A7T8BB56</accession>
<dbReference type="PROSITE" id="PS50995">
    <property type="entry name" value="HTH_MARR_2"/>
    <property type="match status" value="1"/>
</dbReference>
<dbReference type="Pfam" id="PF01047">
    <property type="entry name" value="MarR"/>
    <property type="match status" value="1"/>
</dbReference>
<protein>
    <submittedName>
        <fullName evidence="5">MarR family transcriptional regulator</fullName>
    </submittedName>
</protein>
<dbReference type="PANTHER" id="PTHR42756">
    <property type="entry name" value="TRANSCRIPTIONAL REGULATOR, MARR"/>
    <property type="match status" value="1"/>
</dbReference>
<dbReference type="AlphaFoldDB" id="A0A7T8BB56"/>
<dbReference type="EMBL" id="CP067089">
    <property type="protein sequence ID" value="QQO10056.1"/>
    <property type="molecule type" value="Genomic_DNA"/>
</dbReference>
<dbReference type="SMART" id="SM00347">
    <property type="entry name" value="HTH_MARR"/>
    <property type="match status" value="1"/>
</dbReference>
<keyword evidence="2" id="KW-0238">DNA-binding</keyword>
<dbReference type="GO" id="GO:0003700">
    <property type="term" value="F:DNA-binding transcription factor activity"/>
    <property type="evidence" value="ECO:0007669"/>
    <property type="project" value="InterPro"/>
</dbReference>
<evidence type="ECO:0000256" key="1">
    <source>
        <dbReference type="ARBA" id="ARBA00023015"/>
    </source>
</evidence>
<dbReference type="KEGG" id="bhc:JFL75_03830"/>
<gene>
    <name evidence="5" type="ORF">JFL75_03830</name>
</gene>
<dbReference type="InterPro" id="IPR000835">
    <property type="entry name" value="HTH_MarR-typ"/>
</dbReference>
<dbReference type="SUPFAM" id="SSF46785">
    <property type="entry name" value="Winged helix' DNA-binding domain"/>
    <property type="match status" value="1"/>
</dbReference>
<keyword evidence="1" id="KW-0805">Transcription regulation</keyword>
<dbReference type="GO" id="GO:0003677">
    <property type="term" value="F:DNA binding"/>
    <property type="evidence" value="ECO:0007669"/>
    <property type="project" value="UniProtKB-KW"/>
</dbReference>
<evidence type="ECO:0000313" key="5">
    <source>
        <dbReference type="EMBL" id="QQO10056.1"/>
    </source>
</evidence>
<sequence length="152" mass="17767">METKGGMLISRIKQLQDRIFGKILAEQGLDINGPQGRILFVLWEKDRLTVTEIGRRTSLANTSLTGMLDRMAAMGIVERQPDPENRRQITICLTQKAREMRRDFEGVSQKMNEIFYWGFSDREIAGFEDVLEKILFNLRRWEETRKKSGRKD</sequence>
<dbReference type="Gene3D" id="1.10.10.10">
    <property type="entry name" value="Winged helix-like DNA-binding domain superfamily/Winged helix DNA-binding domain"/>
    <property type="match status" value="1"/>
</dbReference>
<dbReference type="PRINTS" id="PR00598">
    <property type="entry name" value="HTHMARR"/>
</dbReference>
<keyword evidence="3" id="KW-0804">Transcription</keyword>
<evidence type="ECO:0000313" key="6">
    <source>
        <dbReference type="Proteomes" id="UP000595917"/>
    </source>
</evidence>
<reference evidence="5" key="1">
    <citation type="submission" date="2021-01" db="EMBL/GenBank/DDBJ databases">
        <title>Description of Breznakiella homolactica.</title>
        <authorList>
            <person name="Song Y."/>
            <person name="Brune A."/>
        </authorList>
    </citation>
    <scope>NUCLEOTIDE SEQUENCE</scope>
    <source>
        <strain evidence="5">RmG30</strain>
    </source>
</reference>
<evidence type="ECO:0000256" key="2">
    <source>
        <dbReference type="ARBA" id="ARBA00023125"/>
    </source>
</evidence>
<evidence type="ECO:0000256" key="3">
    <source>
        <dbReference type="ARBA" id="ARBA00023163"/>
    </source>
</evidence>
<dbReference type="InterPro" id="IPR036390">
    <property type="entry name" value="WH_DNA-bd_sf"/>
</dbReference>
<organism evidence="5 6">
    <name type="scientific">Breznakiella homolactica</name>
    <dbReference type="NCBI Taxonomy" id="2798577"/>
    <lineage>
        <taxon>Bacteria</taxon>
        <taxon>Pseudomonadati</taxon>
        <taxon>Spirochaetota</taxon>
        <taxon>Spirochaetia</taxon>
        <taxon>Spirochaetales</taxon>
        <taxon>Breznakiellaceae</taxon>
        <taxon>Breznakiella</taxon>
    </lineage>
</organism>
<dbReference type="InterPro" id="IPR036388">
    <property type="entry name" value="WH-like_DNA-bd_sf"/>
</dbReference>
<name>A0A7T8BB56_9SPIR</name>